<reference evidence="6 7" key="1">
    <citation type="submission" date="2022-06" db="EMBL/GenBank/DDBJ databases">
        <title>Genomic Encyclopedia of Archaeal and Bacterial Type Strains, Phase II (KMG-II): from individual species to whole genera.</title>
        <authorList>
            <person name="Goeker M."/>
        </authorList>
    </citation>
    <scope>NUCLEOTIDE SEQUENCE [LARGE SCALE GENOMIC DNA]</scope>
    <source>
        <strain evidence="6 7">DSM 45037</strain>
    </source>
</reference>
<dbReference type="Gene3D" id="3.30.450.40">
    <property type="match status" value="1"/>
</dbReference>
<dbReference type="SUPFAM" id="SSF52172">
    <property type="entry name" value="CheY-like"/>
    <property type="match status" value="1"/>
</dbReference>
<dbReference type="InterPro" id="IPR005561">
    <property type="entry name" value="ANTAR"/>
</dbReference>
<keyword evidence="3" id="KW-0805">Transcription regulation</keyword>
<proteinExistence type="predicted"/>
<evidence type="ECO:0000313" key="6">
    <source>
        <dbReference type="EMBL" id="MCP2162295.1"/>
    </source>
</evidence>
<evidence type="ECO:0000313" key="7">
    <source>
        <dbReference type="Proteomes" id="UP001205740"/>
    </source>
</evidence>
<dbReference type="SMART" id="SM01012">
    <property type="entry name" value="ANTAR"/>
    <property type="match status" value="1"/>
</dbReference>
<dbReference type="EMBL" id="JAMTCG010000006">
    <property type="protein sequence ID" value="MCP2162295.1"/>
    <property type="molecule type" value="Genomic_DNA"/>
</dbReference>
<sequence length="266" mass="29527">MVHTVDDESDRRDTAPDLYDDHLEVHTAIARLARQLHGIEARGIDPSAVLAEVTHAAVTLLPAVDHSGITLVSRRRGVKKPYLESTAPTGPVPERLDALQHTHDEGPCYEAVWEHETIEVPDMDAERRWPSLTAAILGELPVRSSLSIQLYVSDLDMGALNLYSERSHALDDETRDLAHILATHAAVAISGARRSSQFRSALASRDIIGQAKGMLMERFDIDAVRAFDLIRKLSQNTNTRLSEVAERLVHADHPPLSRDREHTDTL</sequence>
<keyword evidence="1" id="KW-0808">Transferase</keyword>
<dbReference type="InterPro" id="IPR003018">
    <property type="entry name" value="GAF"/>
</dbReference>
<dbReference type="PROSITE" id="PS50921">
    <property type="entry name" value="ANTAR"/>
    <property type="match status" value="1"/>
</dbReference>
<dbReference type="InterPro" id="IPR012074">
    <property type="entry name" value="GAF_ANTAR"/>
</dbReference>
<keyword evidence="7" id="KW-1185">Reference proteome</keyword>
<dbReference type="InterPro" id="IPR011006">
    <property type="entry name" value="CheY-like_superfamily"/>
</dbReference>
<gene>
    <name evidence="6" type="ORF">LX12_003499</name>
</gene>
<dbReference type="InterPro" id="IPR029016">
    <property type="entry name" value="GAF-like_dom_sf"/>
</dbReference>
<organism evidence="6 7">
    <name type="scientific">Williamsia serinedens</name>
    <dbReference type="NCBI Taxonomy" id="391736"/>
    <lineage>
        <taxon>Bacteria</taxon>
        <taxon>Bacillati</taxon>
        <taxon>Actinomycetota</taxon>
        <taxon>Actinomycetes</taxon>
        <taxon>Mycobacteriales</taxon>
        <taxon>Nocardiaceae</taxon>
        <taxon>Williamsia</taxon>
    </lineage>
</organism>
<dbReference type="PIRSF" id="PIRSF036625">
    <property type="entry name" value="GAF_ANTAR"/>
    <property type="match status" value="1"/>
</dbReference>
<dbReference type="Pfam" id="PF03861">
    <property type="entry name" value="ANTAR"/>
    <property type="match status" value="1"/>
</dbReference>
<dbReference type="Proteomes" id="UP001205740">
    <property type="component" value="Unassembled WGS sequence"/>
</dbReference>
<keyword evidence="2" id="KW-0418">Kinase</keyword>
<dbReference type="Gene3D" id="1.10.10.10">
    <property type="entry name" value="Winged helix-like DNA-binding domain superfamily/Winged helix DNA-binding domain"/>
    <property type="match status" value="1"/>
</dbReference>
<dbReference type="SUPFAM" id="SSF55781">
    <property type="entry name" value="GAF domain-like"/>
    <property type="match status" value="1"/>
</dbReference>
<evidence type="ECO:0000256" key="4">
    <source>
        <dbReference type="ARBA" id="ARBA00023163"/>
    </source>
</evidence>
<dbReference type="InterPro" id="IPR036388">
    <property type="entry name" value="WH-like_DNA-bd_sf"/>
</dbReference>
<protein>
    <submittedName>
        <fullName evidence="6">GAF domain-containing protein</fullName>
    </submittedName>
</protein>
<keyword evidence="4" id="KW-0804">Transcription</keyword>
<dbReference type="RefSeq" id="WP_253655852.1">
    <property type="nucleotide sequence ID" value="NZ_BAAAOE010000005.1"/>
</dbReference>
<comment type="caution">
    <text evidence="6">The sequence shown here is derived from an EMBL/GenBank/DDBJ whole genome shotgun (WGS) entry which is preliminary data.</text>
</comment>
<accession>A0ABT1H6N8</accession>
<evidence type="ECO:0000256" key="3">
    <source>
        <dbReference type="ARBA" id="ARBA00023015"/>
    </source>
</evidence>
<name>A0ABT1H6N8_9NOCA</name>
<evidence type="ECO:0000256" key="1">
    <source>
        <dbReference type="ARBA" id="ARBA00022679"/>
    </source>
</evidence>
<dbReference type="Pfam" id="PF13185">
    <property type="entry name" value="GAF_2"/>
    <property type="match status" value="1"/>
</dbReference>
<evidence type="ECO:0000259" key="5">
    <source>
        <dbReference type="PROSITE" id="PS50921"/>
    </source>
</evidence>
<feature type="domain" description="ANTAR" evidence="5">
    <location>
        <begin position="188"/>
        <end position="249"/>
    </location>
</feature>
<evidence type="ECO:0000256" key="2">
    <source>
        <dbReference type="ARBA" id="ARBA00022777"/>
    </source>
</evidence>